<evidence type="ECO:0000256" key="2">
    <source>
        <dbReference type="SAM" id="SignalP"/>
    </source>
</evidence>
<protein>
    <submittedName>
        <fullName evidence="3">Uncharacterized protein</fullName>
    </submittedName>
</protein>
<feature type="signal peptide" evidence="2">
    <location>
        <begin position="1"/>
        <end position="21"/>
    </location>
</feature>
<accession>A0A7J6NZ46</accession>
<feature type="compositionally biased region" description="Basic and acidic residues" evidence="1">
    <location>
        <begin position="149"/>
        <end position="161"/>
    </location>
</feature>
<evidence type="ECO:0000256" key="1">
    <source>
        <dbReference type="SAM" id="MobiDB-lite"/>
    </source>
</evidence>
<evidence type="ECO:0000313" key="3">
    <source>
        <dbReference type="EMBL" id="KAF4689088.1"/>
    </source>
</evidence>
<comment type="caution">
    <text evidence="3">The sequence shown here is derived from an EMBL/GenBank/DDBJ whole genome shotgun (WGS) entry which is preliminary data.</text>
</comment>
<evidence type="ECO:0000313" key="4">
    <source>
        <dbReference type="EMBL" id="KAF4699816.1"/>
    </source>
</evidence>
<feature type="region of interest" description="Disordered" evidence="1">
    <location>
        <begin position="123"/>
        <end position="161"/>
    </location>
</feature>
<proteinExistence type="predicted"/>
<feature type="chain" id="PRO_5036205671" evidence="2">
    <location>
        <begin position="22"/>
        <end position="161"/>
    </location>
</feature>
<dbReference type="EMBL" id="JABANO010039883">
    <property type="protein sequence ID" value="KAF4689088.1"/>
    <property type="molecule type" value="Genomic_DNA"/>
</dbReference>
<dbReference type="EMBL" id="JABANM010034330">
    <property type="protein sequence ID" value="KAF4699816.1"/>
    <property type="molecule type" value="Genomic_DNA"/>
</dbReference>
<organism evidence="3 5">
    <name type="scientific">Perkinsus olseni</name>
    <name type="common">Perkinsus atlanticus</name>
    <dbReference type="NCBI Taxonomy" id="32597"/>
    <lineage>
        <taxon>Eukaryota</taxon>
        <taxon>Sar</taxon>
        <taxon>Alveolata</taxon>
        <taxon>Perkinsozoa</taxon>
        <taxon>Perkinsea</taxon>
        <taxon>Perkinsida</taxon>
        <taxon>Perkinsidae</taxon>
        <taxon>Perkinsus</taxon>
    </lineage>
</organism>
<dbReference type="Proteomes" id="UP000574390">
    <property type="component" value="Unassembled WGS sequence"/>
</dbReference>
<sequence>MWRGISLSFRLFLMLSRDVLAARPSLTTAARAFTTWSDHAVIARAINKRFPNEDPRGVQDRKIPQLVKKLQFEVSGGSPKQDELSMVKSLWLEMYERRLHDAAYDEAADSGELCDGELHSWRKDRMDTEKDPTKVVPELASAQSVQRARKAEQEMLNRLKK</sequence>
<evidence type="ECO:0000313" key="6">
    <source>
        <dbReference type="Proteomes" id="UP000574390"/>
    </source>
</evidence>
<feature type="compositionally biased region" description="Basic and acidic residues" evidence="1">
    <location>
        <begin position="123"/>
        <end position="133"/>
    </location>
</feature>
<evidence type="ECO:0000313" key="5">
    <source>
        <dbReference type="Proteomes" id="UP000553632"/>
    </source>
</evidence>
<dbReference type="Proteomes" id="UP000553632">
    <property type="component" value="Unassembled WGS sequence"/>
</dbReference>
<dbReference type="AlphaFoldDB" id="A0A7J6NZ46"/>
<keyword evidence="5" id="KW-1185">Reference proteome</keyword>
<gene>
    <name evidence="4" type="ORF">FOZ62_028325</name>
    <name evidence="3" type="ORF">FOZ63_030038</name>
</gene>
<reference evidence="5 6" key="1">
    <citation type="submission" date="2020-04" db="EMBL/GenBank/DDBJ databases">
        <title>Perkinsus olseni comparative genomics.</title>
        <authorList>
            <person name="Bogema D.R."/>
        </authorList>
    </citation>
    <scope>NUCLEOTIDE SEQUENCE [LARGE SCALE GENOMIC DNA]</scope>
    <source>
        <strain evidence="4">ATCC PRA-205</strain>
        <strain evidence="3 5">ATCC PRA-207</strain>
    </source>
</reference>
<keyword evidence="2" id="KW-0732">Signal</keyword>
<name>A0A7J6NZ46_PEROL</name>